<dbReference type="PANTHER" id="PTHR32089:SF112">
    <property type="entry name" value="LYSOZYME-LIKE PROTEIN-RELATED"/>
    <property type="match status" value="1"/>
</dbReference>
<dbReference type="CDD" id="cd06225">
    <property type="entry name" value="HAMP"/>
    <property type="match status" value="1"/>
</dbReference>
<comment type="caution">
    <text evidence="9">The sequence shown here is derived from an EMBL/GenBank/DDBJ whole genome shotgun (WGS) entry which is preliminary data.</text>
</comment>
<accession>A0A4Q7Z0C4</accession>
<dbReference type="RefSeq" id="WP_130422192.1">
    <property type="nucleotide sequence ID" value="NZ_SHKW01000001.1"/>
</dbReference>
<evidence type="ECO:0000256" key="1">
    <source>
        <dbReference type="ARBA" id="ARBA00004370"/>
    </source>
</evidence>
<evidence type="ECO:0000256" key="2">
    <source>
        <dbReference type="ARBA" id="ARBA00023224"/>
    </source>
</evidence>
<dbReference type="GO" id="GO:0016020">
    <property type="term" value="C:membrane"/>
    <property type="evidence" value="ECO:0007669"/>
    <property type="project" value="UniProtKB-SubCell"/>
</dbReference>
<dbReference type="EMBL" id="SHKW01000001">
    <property type="protein sequence ID" value="RZU43548.1"/>
    <property type="molecule type" value="Genomic_DNA"/>
</dbReference>
<dbReference type="SMART" id="SM00304">
    <property type="entry name" value="HAMP"/>
    <property type="match status" value="1"/>
</dbReference>
<evidence type="ECO:0000256" key="3">
    <source>
        <dbReference type="ARBA" id="ARBA00029447"/>
    </source>
</evidence>
<keyword evidence="6" id="KW-0812">Transmembrane</keyword>
<protein>
    <submittedName>
        <fullName evidence="9">Methyl-accepting chemotaxis protein</fullName>
    </submittedName>
</protein>
<dbReference type="PANTHER" id="PTHR32089">
    <property type="entry name" value="METHYL-ACCEPTING CHEMOTAXIS PROTEIN MCPB"/>
    <property type="match status" value="1"/>
</dbReference>
<dbReference type="AlphaFoldDB" id="A0A4Q7Z0C4"/>
<evidence type="ECO:0000256" key="5">
    <source>
        <dbReference type="SAM" id="Coils"/>
    </source>
</evidence>
<evidence type="ECO:0000259" key="8">
    <source>
        <dbReference type="PROSITE" id="PS50885"/>
    </source>
</evidence>
<sequence>MKLEQKLGLATGALIFAMLLSAFTATMRIQEANRLATSATTQHIPLNAATRDLRLRMVYSIHALESYMLFGVDPASSAAFRRARQEYLVQADESMTKLRQYAERSNLGYDSTRIQELASGLSTLKNLEEKVEQLNESKTSQGTAQAYEIFQNQILPLEKSLFAMTGDLGDSQMTQADLEITQLQHANSSTLWTLWIATILGALVGGFISFTLSRRITRSIDLVAERADSIAEGDLTGDELAHLYGSDQIGTLAKAMQKMQSNLGAIIGTVVQTAGSLTGSAVSMRSASDQIHRRIDQQSQQTQQAATAMQEMSASIAEVSRHTQSAAETARNAAQTARDGGDIVKQVLGSMHSIASAVSETSSTVGLLGEDSKRISQIVTVIDEIARKTNLLALNAAIEAARAGDHGRGFAVVAGEVRRLAESTAQATGEIATMIQEIQDRTRVAISSMESGTGTVQQGVVTTNQAGEALERIIGMAERVDKMIAQIAIAASQQAAAADQSSASLDSIHSLSNENLAGMATTTSGIESLRTTAVTLEEQVDRFQLQTQSVKMIRSANTPTPHASRASHAA</sequence>
<keyword evidence="10" id="KW-1185">Reference proteome</keyword>
<dbReference type="OrthoDB" id="105062at2"/>
<organism evidence="9 10">
    <name type="scientific">Edaphobacter modestus</name>
    <dbReference type="NCBI Taxonomy" id="388466"/>
    <lineage>
        <taxon>Bacteria</taxon>
        <taxon>Pseudomonadati</taxon>
        <taxon>Acidobacteriota</taxon>
        <taxon>Terriglobia</taxon>
        <taxon>Terriglobales</taxon>
        <taxon>Acidobacteriaceae</taxon>
        <taxon>Edaphobacter</taxon>
    </lineage>
</organism>
<comment type="similarity">
    <text evidence="3">Belongs to the methyl-accepting chemotaxis (MCP) protein family.</text>
</comment>
<gene>
    <name evidence="9" type="ORF">BDD14_5217</name>
</gene>
<dbReference type="PROSITE" id="PS50111">
    <property type="entry name" value="CHEMOTAXIS_TRANSDUC_2"/>
    <property type="match status" value="1"/>
</dbReference>
<dbReference type="GO" id="GO:0007165">
    <property type="term" value="P:signal transduction"/>
    <property type="evidence" value="ECO:0007669"/>
    <property type="project" value="UniProtKB-KW"/>
</dbReference>
<dbReference type="Pfam" id="PF00015">
    <property type="entry name" value="MCPsignal"/>
    <property type="match status" value="1"/>
</dbReference>
<evidence type="ECO:0000256" key="6">
    <source>
        <dbReference type="SAM" id="Phobius"/>
    </source>
</evidence>
<keyword evidence="6" id="KW-1133">Transmembrane helix</keyword>
<keyword evidence="5" id="KW-0175">Coiled coil</keyword>
<comment type="subcellular location">
    <subcellularLocation>
        <location evidence="1">Membrane</location>
    </subcellularLocation>
</comment>
<evidence type="ECO:0000313" key="9">
    <source>
        <dbReference type="EMBL" id="RZU43548.1"/>
    </source>
</evidence>
<dbReference type="SMART" id="SM00283">
    <property type="entry name" value="MA"/>
    <property type="match status" value="1"/>
</dbReference>
<keyword evidence="2 4" id="KW-0807">Transducer</keyword>
<dbReference type="Pfam" id="PF00672">
    <property type="entry name" value="HAMP"/>
    <property type="match status" value="1"/>
</dbReference>
<feature type="domain" description="Methyl-accepting transducer" evidence="7">
    <location>
        <begin position="273"/>
        <end position="509"/>
    </location>
</feature>
<feature type="coiled-coil region" evidence="5">
    <location>
        <begin position="117"/>
        <end position="144"/>
    </location>
</feature>
<feature type="domain" description="HAMP" evidence="8">
    <location>
        <begin position="214"/>
        <end position="268"/>
    </location>
</feature>
<dbReference type="SUPFAM" id="SSF58104">
    <property type="entry name" value="Methyl-accepting chemotaxis protein (MCP) signaling domain"/>
    <property type="match status" value="1"/>
</dbReference>
<dbReference type="Proteomes" id="UP000292958">
    <property type="component" value="Unassembled WGS sequence"/>
</dbReference>
<dbReference type="InterPro" id="IPR004089">
    <property type="entry name" value="MCPsignal_dom"/>
</dbReference>
<evidence type="ECO:0000256" key="4">
    <source>
        <dbReference type="PROSITE-ProRule" id="PRU00284"/>
    </source>
</evidence>
<dbReference type="Gene3D" id="1.10.287.950">
    <property type="entry name" value="Methyl-accepting chemotaxis protein"/>
    <property type="match status" value="1"/>
</dbReference>
<evidence type="ECO:0000313" key="10">
    <source>
        <dbReference type="Proteomes" id="UP000292958"/>
    </source>
</evidence>
<keyword evidence="6" id="KW-0472">Membrane</keyword>
<dbReference type="InterPro" id="IPR003660">
    <property type="entry name" value="HAMP_dom"/>
</dbReference>
<evidence type="ECO:0000259" key="7">
    <source>
        <dbReference type="PROSITE" id="PS50111"/>
    </source>
</evidence>
<dbReference type="FunFam" id="1.10.287.950:FF:000001">
    <property type="entry name" value="Methyl-accepting chemotaxis sensory transducer"/>
    <property type="match status" value="1"/>
</dbReference>
<dbReference type="PROSITE" id="PS50885">
    <property type="entry name" value="HAMP"/>
    <property type="match status" value="1"/>
</dbReference>
<proteinExistence type="inferred from homology"/>
<dbReference type="GO" id="GO:0006935">
    <property type="term" value="P:chemotaxis"/>
    <property type="evidence" value="ECO:0007669"/>
    <property type="project" value="UniProtKB-ARBA"/>
</dbReference>
<dbReference type="CDD" id="cd11386">
    <property type="entry name" value="MCP_signal"/>
    <property type="match status" value="1"/>
</dbReference>
<name>A0A4Q7Z0C4_9BACT</name>
<reference evidence="9 10" key="1">
    <citation type="submission" date="2019-02" db="EMBL/GenBank/DDBJ databases">
        <title>Genomic Encyclopedia of Archaeal and Bacterial Type Strains, Phase II (KMG-II): from individual species to whole genera.</title>
        <authorList>
            <person name="Goeker M."/>
        </authorList>
    </citation>
    <scope>NUCLEOTIDE SEQUENCE [LARGE SCALE GENOMIC DNA]</scope>
    <source>
        <strain evidence="9 10">DSM 18101</strain>
    </source>
</reference>
<feature type="transmembrane region" description="Helical" evidence="6">
    <location>
        <begin position="192"/>
        <end position="212"/>
    </location>
</feature>